<feature type="compositionally biased region" description="Basic residues" evidence="1">
    <location>
        <begin position="213"/>
        <end position="229"/>
    </location>
</feature>
<feature type="compositionally biased region" description="Low complexity" evidence="1">
    <location>
        <begin position="120"/>
        <end position="129"/>
    </location>
</feature>
<organism evidence="2 3">
    <name type="scientific">Ornithinimicrobium pratense</name>
    <dbReference type="NCBI Taxonomy" id="2593973"/>
    <lineage>
        <taxon>Bacteria</taxon>
        <taxon>Bacillati</taxon>
        <taxon>Actinomycetota</taxon>
        <taxon>Actinomycetes</taxon>
        <taxon>Micrococcales</taxon>
        <taxon>Ornithinimicrobiaceae</taxon>
        <taxon>Ornithinimicrobium</taxon>
    </lineage>
</organism>
<evidence type="ECO:0000256" key="1">
    <source>
        <dbReference type="SAM" id="MobiDB-lite"/>
    </source>
</evidence>
<dbReference type="NCBIfam" id="NF033206">
    <property type="entry name" value="ScyE_fam"/>
    <property type="match status" value="1"/>
</dbReference>
<feature type="compositionally biased region" description="Basic residues" evidence="1">
    <location>
        <begin position="1"/>
        <end position="10"/>
    </location>
</feature>
<name>A0A5J6V5K7_9MICO</name>
<gene>
    <name evidence="2" type="ORF">FY030_06630</name>
</gene>
<dbReference type="OrthoDB" id="928769at2"/>
<feature type="region of interest" description="Disordered" evidence="1">
    <location>
        <begin position="202"/>
        <end position="242"/>
    </location>
</feature>
<feature type="compositionally biased region" description="Basic and acidic residues" evidence="1">
    <location>
        <begin position="76"/>
        <end position="90"/>
    </location>
</feature>
<dbReference type="Proteomes" id="UP000326546">
    <property type="component" value="Chromosome"/>
</dbReference>
<dbReference type="AlphaFoldDB" id="A0A5J6V5K7"/>
<keyword evidence="3" id="KW-1185">Reference proteome</keyword>
<dbReference type="SUPFAM" id="SSF63829">
    <property type="entry name" value="Calcium-dependent phosphotriesterase"/>
    <property type="match status" value="1"/>
</dbReference>
<feature type="compositionally biased region" description="Basic and acidic residues" evidence="1">
    <location>
        <begin position="27"/>
        <end position="58"/>
    </location>
</feature>
<accession>A0A5J6V5K7</accession>
<feature type="region of interest" description="Disordered" evidence="1">
    <location>
        <begin position="1"/>
        <end position="187"/>
    </location>
</feature>
<feature type="compositionally biased region" description="Gly residues" evidence="1">
    <location>
        <begin position="130"/>
        <end position="140"/>
    </location>
</feature>
<dbReference type="EMBL" id="CP044427">
    <property type="protein sequence ID" value="QFG68431.1"/>
    <property type="molecule type" value="Genomic_DNA"/>
</dbReference>
<dbReference type="InterPro" id="IPR048031">
    <property type="entry name" value="ScyD/ScyE-like"/>
</dbReference>
<dbReference type="Gene3D" id="2.120.10.30">
    <property type="entry name" value="TolB, C-terminal domain"/>
    <property type="match status" value="1"/>
</dbReference>
<dbReference type="InterPro" id="IPR011042">
    <property type="entry name" value="6-blade_b-propeller_TolB-like"/>
</dbReference>
<evidence type="ECO:0000313" key="3">
    <source>
        <dbReference type="Proteomes" id="UP000326546"/>
    </source>
</evidence>
<proteinExistence type="predicted"/>
<sequence>MPGPRGHRLGSCRSPLARRGQGQRPLRHAELHGRTVEDHPAGRGGDGHLAHQPRDPVSRRGRPPPGRDLPPRGGLRRRDAGEPRRQDRQARRALGRQRQLLGARDDQQPRRRHPLRLRRAAGQLRRTAGGVRGGLPGGTAGHAVPPGVHRDRRVQRLPVDRGRGRHHLRRGRGGERDPEDEPPRRHLRGRRAAGLHCAVHRRAGGGLPGAARGIRRGHRHRDEHRRPRLRGGQDVHPESVPTDVQIGHKGYLYVPTLQGQAGEILPLSKVYRVNAKSGSTKVVADGMHGATGLAIAPNGRLFVAELFGNKVSVIKDKGRVRTVFEAEFPADVAVNGPWLYATTGVFGESGSVVKYPYPKRR</sequence>
<dbReference type="KEGG" id="serw:FY030_06630"/>
<protein>
    <submittedName>
        <fullName evidence="2">ScyD/ScyE family protein</fullName>
    </submittedName>
</protein>
<feature type="compositionally biased region" description="Basic residues" evidence="1">
    <location>
        <begin position="110"/>
        <end position="119"/>
    </location>
</feature>
<reference evidence="2 3" key="1">
    <citation type="submission" date="2019-09" db="EMBL/GenBank/DDBJ databases">
        <title>Serinicoccus pratensis sp. nov., isolated from meadow soil.</title>
        <authorList>
            <person name="Zhang W."/>
        </authorList>
    </citation>
    <scope>NUCLEOTIDE SEQUENCE [LARGE SCALE GENOMIC DNA]</scope>
    <source>
        <strain evidence="2 3">W204</strain>
    </source>
</reference>
<feature type="compositionally biased region" description="Basic and acidic residues" evidence="1">
    <location>
        <begin position="172"/>
        <end position="184"/>
    </location>
</feature>
<evidence type="ECO:0000313" key="2">
    <source>
        <dbReference type="EMBL" id="QFG68431.1"/>
    </source>
</evidence>